<dbReference type="AlphaFoldDB" id="A0ABD5ME45"/>
<evidence type="ECO:0000313" key="3">
    <source>
        <dbReference type="Proteomes" id="UP001570511"/>
    </source>
</evidence>
<dbReference type="InterPro" id="IPR006311">
    <property type="entry name" value="TAT_signal"/>
</dbReference>
<sequence length="461" mass="50459">MTRRTRRQMLAATGTAIAGALAGCGGVGDAVLGGDDDTLSYDHAALTDLAERPPPTPPTAFPLSIPASAFDRHRSRIRALLDEVPESPDLPNEALAAELAERRSSVTDRFRDARGNETGPSGGSESEYLPDRTAPRERLGDLRSVRADAAGINAAYRAAIGRVDGEELRSRRERVRSDLYDFLRSWTYDGASALEALLVHNHIEGLVESVRRSLREPASFPEAPRDEAFAVSDLAASVEYARASLADATSLRGTYRESVADPTSYRDAIESTAGRLVEQHRITSAHADVHEYEDLDEPPFARSIEETPAGELYRHARELVGDDFVEGRGLERQPASRCLQAAVGLAALQTFRTVVEEIDAGNYGVPETVAPIAEARGDAVDALRMVWTGEPQALRLELDWPATDMLLYQLREFHEDVADLDDGEVSTYTINETYGGLLYAYHYATYVPPVADHLLAVLREQ</sequence>
<dbReference type="RefSeq" id="WP_372389878.1">
    <property type="nucleotide sequence ID" value="NZ_JBGNYA010000001.1"/>
</dbReference>
<keyword evidence="3" id="KW-1185">Reference proteome</keyword>
<reference evidence="2 3" key="1">
    <citation type="submission" date="2024-08" db="EMBL/GenBank/DDBJ databases">
        <title>Halobellus sp. MBLA0158 whole genome sequence.</title>
        <authorList>
            <person name="Hwang C.Y."/>
            <person name="Cho E.-S."/>
            <person name="Seo M.-J."/>
        </authorList>
    </citation>
    <scope>NUCLEOTIDE SEQUENCE [LARGE SCALE GENOMIC DNA]</scope>
    <source>
        <strain evidence="2 3">MBLA0158</strain>
    </source>
</reference>
<feature type="compositionally biased region" description="Basic and acidic residues" evidence="1">
    <location>
        <begin position="101"/>
        <end position="115"/>
    </location>
</feature>
<organism evidence="2 3">
    <name type="scientific">Halobellus rubicundus</name>
    <dbReference type="NCBI Taxonomy" id="2996466"/>
    <lineage>
        <taxon>Archaea</taxon>
        <taxon>Methanobacteriati</taxon>
        <taxon>Methanobacteriota</taxon>
        <taxon>Stenosarchaea group</taxon>
        <taxon>Halobacteria</taxon>
        <taxon>Halobacteriales</taxon>
        <taxon>Haloferacaceae</taxon>
        <taxon>Halobellus</taxon>
    </lineage>
</organism>
<protein>
    <recommendedName>
        <fullName evidence="4">DUF885 domain-containing protein</fullName>
    </recommendedName>
</protein>
<evidence type="ECO:0008006" key="4">
    <source>
        <dbReference type="Google" id="ProtNLM"/>
    </source>
</evidence>
<comment type="caution">
    <text evidence="2">The sequence shown here is derived from an EMBL/GenBank/DDBJ whole genome shotgun (WGS) entry which is preliminary data.</text>
</comment>
<dbReference type="EMBL" id="JBGNYA010000001">
    <property type="protein sequence ID" value="MFA1611562.1"/>
    <property type="molecule type" value="Genomic_DNA"/>
</dbReference>
<accession>A0ABD5ME45</accession>
<gene>
    <name evidence="2" type="ORF">OS889_11175</name>
</gene>
<evidence type="ECO:0000256" key="1">
    <source>
        <dbReference type="SAM" id="MobiDB-lite"/>
    </source>
</evidence>
<feature type="region of interest" description="Disordered" evidence="1">
    <location>
        <begin position="101"/>
        <end position="142"/>
    </location>
</feature>
<proteinExistence type="predicted"/>
<dbReference type="PROSITE" id="PS51257">
    <property type="entry name" value="PROKAR_LIPOPROTEIN"/>
    <property type="match status" value="1"/>
</dbReference>
<name>A0ABD5ME45_9EURY</name>
<dbReference type="Proteomes" id="UP001570511">
    <property type="component" value="Unassembled WGS sequence"/>
</dbReference>
<evidence type="ECO:0000313" key="2">
    <source>
        <dbReference type="EMBL" id="MFA1611562.1"/>
    </source>
</evidence>
<feature type="compositionally biased region" description="Basic and acidic residues" evidence="1">
    <location>
        <begin position="129"/>
        <end position="142"/>
    </location>
</feature>
<dbReference type="PROSITE" id="PS51318">
    <property type="entry name" value="TAT"/>
    <property type="match status" value="1"/>
</dbReference>